<keyword evidence="2" id="KW-0472">Membrane</keyword>
<protein>
    <submittedName>
        <fullName evidence="3">Uncharacterized protein</fullName>
    </submittedName>
</protein>
<feature type="transmembrane region" description="Helical" evidence="2">
    <location>
        <begin position="54"/>
        <end position="73"/>
    </location>
</feature>
<evidence type="ECO:0000313" key="3">
    <source>
        <dbReference type="EMBL" id="UNM10514.1"/>
    </source>
</evidence>
<keyword evidence="2" id="KW-0812">Transmembrane</keyword>
<dbReference type="Proteomes" id="UP000828924">
    <property type="component" value="Chromosome"/>
</dbReference>
<sequence length="434" mass="45587">MTEEGQEWVIGMPFEDELGDALHRTGDSFAAGDRQDLVAGGVTRGRRTMVRRRAAAVGGSVLALAVVGAGGAYGGGLLGGGGTVGTASPVTPAAPPAPVSDGTAEDMIKTLRWLLREGELTDTTARGADDRAPMVSGVFDDGMGKAAIGVGFFRAAPGDEGFSECPAKALVPYDACTAETLADGSRLVLLQGYEYPDKREETKNWRATLVTKDGLVVDASEYNAPAQKGAEVSRIDPPLTPAQLKALVTAAEWKPVLAGLARQDQDQDQNQDQNQGQGQGKGQRPPTPDVATIDGKAVHVTLVSLLPKGLEVTDKGAEGSEYAHVVLDDGKGGSLVQINVQPNMKDVEAELFPAGTFTTLPDGTKVRPIKQPGEKGGQGVVWWSVDTIRPDGRRVVVSAFNTPDQHQAATRDEPALTMDQLKSIATSEKWAELG</sequence>
<reference evidence="3 4" key="1">
    <citation type="submission" date="2021-03" db="EMBL/GenBank/DDBJ databases">
        <title>Complete genome of Streptomyces formicae strain 1H-GS9 (DSM 100524).</title>
        <authorList>
            <person name="Atanasov K.E."/>
            <person name="Altabella T."/>
            <person name="Ferrer A."/>
        </authorList>
    </citation>
    <scope>NUCLEOTIDE SEQUENCE [LARGE SCALE GENOMIC DNA]</scope>
    <source>
        <strain evidence="3 4">1H-GS9</strain>
    </source>
</reference>
<accession>A0ABY3WD69</accession>
<keyword evidence="2" id="KW-1133">Transmembrane helix</keyword>
<feature type="region of interest" description="Disordered" evidence="1">
    <location>
        <begin position="263"/>
        <end position="291"/>
    </location>
</feature>
<organism evidence="3 4">
    <name type="scientific">Streptomyces formicae</name>
    <dbReference type="NCBI Taxonomy" id="1616117"/>
    <lineage>
        <taxon>Bacteria</taxon>
        <taxon>Bacillati</taxon>
        <taxon>Actinomycetota</taxon>
        <taxon>Actinomycetes</taxon>
        <taxon>Kitasatosporales</taxon>
        <taxon>Streptomycetaceae</taxon>
        <taxon>Streptomyces</taxon>
    </lineage>
</organism>
<proteinExistence type="predicted"/>
<name>A0ABY3WD69_9ACTN</name>
<dbReference type="EMBL" id="CP071872">
    <property type="protein sequence ID" value="UNM10514.1"/>
    <property type="molecule type" value="Genomic_DNA"/>
</dbReference>
<evidence type="ECO:0000256" key="2">
    <source>
        <dbReference type="SAM" id="Phobius"/>
    </source>
</evidence>
<keyword evidence="4" id="KW-1185">Reference proteome</keyword>
<gene>
    <name evidence="3" type="ORF">J4032_02425</name>
</gene>
<evidence type="ECO:0000256" key="1">
    <source>
        <dbReference type="SAM" id="MobiDB-lite"/>
    </source>
</evidence>
<evidence type="ECO:0000313" key="4">
    <source>
        <dbReference type="Proteomes" id="UP000828924"/>
    </source>
</evidence>